<organism evidence="1 2">
    <name type="scientific">Zalaria obscura</name>
    <dbReference type="NCBI Taxonomy" id="2024903"/>
    <lineage>
        <taxon>Eukaryota</taxon>
        <taxon>Fungi</taxon>
        <taxon>Dikarya</taxon>
        <taxon>Ascomycota</taxon>
        <taxon>Pezizomycotina</taxon>
        <taxon>Dothideomycetes</taxon>
        <taxon>Dothideomycetidae</taxon>
        <taxon>Dothideales</taxon>
        <taxon>Zalariaceae</taxon>
        <taxon>Zalaria</taxon>
    </lineage>
</organism>
<comment type="caution">
    <text evidence="1">The sequence shown here is derived from an EMBL/GenBank/DDBJ whole genome shotgun (WGS) entry which is preliminary data.</text>
</comment>
<reference evidence="1" key="1">
    <citation type="submission" date="2024-02" db="EMBL/GenBank/DDBJ databases">
        <title>Metagenome Assembled Genome of Zalaria obscura JY119.</title>
        <authorList>
            <person name="Vighnesh L."/>
            <person name="Jagadeeshwari U."/>
            <person name="Venkata Ramana C."/>
            <person name="Sasikala C."/>
        </authorList>
    </citation>
    <scope>NUCLEOTIDE SEQUENCE</scope>
    <source>
        <strain evidence="1">JY119</strain>
    </source>
</reference>
<keyword evidence="1" id="KW-0547">Nucleotide-binding</keyword>
<name>A0ACC3S740_9PEZI</name>
<protein>
    <submittedName>
        <fullName evidence="1">ATP-dependent RNA helicase DHR1</fullName>
        <ecNumber evidence="1">3.6.4.13</ecNumber>
    </submittedName>
</protein>
<keyword evidence="1" id="KW-0378">Hydrolase</keyword>
<proteinExistence type="predicted"/>
<dbReference type="EMBL" id="JAMKPW020000038">
    <property type="protein sequence ID" value="KAK8200698.1"/>
    <property type="molecule type" value="Genomic_DNA"/>
</dbReference>
<gene>
    <name evidence="1" type="primary">ECM16</name>
    <name evidence="1" type="ORF">M8818_006013</name>
</gene>
<accession>A0ACC3S740</accession>
<dbReference type="Proteomes" id="UP001320706">
    <property type="component" value="Unassembled WGS sequence"/>
</dbReference>
<evidence type="ECO:0000313" key="1">
    <source>
        <dbReference type="EMBL" id="KAK8200698.1"/>
    </source>
</evidence>
<keyword evidence="2" id="KW-1185">Reference proteome</keyword>
<dbReference type="EC" id="3.6.4.13" evidence="1"/>
<sequence>MPPKFVPRQRKHKAIARQKSQNNTTTDANATEILPASAAEREARRDALRSELRAQQPESKVTGKKRKRLDKYIDTKLKKEENLALIKKLAAHKVDTSLFQSAKKLGRGGESQRERLEKALREREAGLNIEANDRILLERRPEPVAESESEDEDEEAAVDGGVKVKAPQPQLQKPQGLFQSGATFGSGLKRPLELDEEGKPIIKKRKRTKIVKASPVVVEPEWDGFSEEEDGTDASDADMDDEERTGWDEISSGSEPSEDEEDEEGEGEEEGSSDEEEESEDESSGDESATSASSGASEKKKARSSAFKAWATQQRNTALGFTPSQPITSADQLPPKPANFVPRAPSPEALPPELTVPTEPASTARPAVSEVVPRTPEIQEARMQLPVVQEEQKIIEAIGRNDVIVVWGATGSGKTTQVPQMMFENGYGSNIGKAVNGEANKVGRTKGMIGVTQPRRVAATSVAARVATEMGEMKNRVGHQIQFDKSVTSSTAIKFMTDGILLREISQDFILSKYSAIIIDEAHERSVNTDILIGMMSRIVDLRAEMAKEKPDEFYPLKLVIMSATLRVEDFTKNQRLFRHGPPPIVQAEGRQYPVTDHFSRRTQRDYVEEMFQKVSRGHKKLPPGAMLVFMTGQNEITTLAKRLRSTHASTGEVKHAPVRSAAQDMPLEDEDFEDPATDGQESKHGNEDFSGDESDDEIHGLDDDDEFDVELAEGETVPTTALKLHVLPLYSNMPSHLQMRVFEPPPDGTRLVVLATNVAETSLTIPGVRYVFDCGRVKEKKYEPSTGVQTFEIGWISKASAAQRAGRAGRTGPGHCYRLYSSAVFERDFEEYTIPEILRSPIESVVLSLKSMDIHAVVNFPFPTPPDRQALAKAEKLLTYLGALDARGNTTDTGRALASYPLSPRFGRMLYLGQREHLIQYTIALVAALAVPELFVPMNQLQNQLQLDSQEHDDYHTDSDSDSDRPKRSISIANPALEAHNKAYSSVHHRLSGWDPKSDAFKLLTAFAMYLRSPTTACDDFFLREKGMTEASMLRGQLASIARKHAALGDKTDMLSLPPPPNEKERAKLRQILTAGFIDQIAIRADKVSDAAGAGTGKKPRRAIEVPYRTLFPSHDTADMAGLSPEEKEERKLVYVHPSSVLAKSGVKTMPEFVVYSHLSRSGAAVGYAKARMHPLTTISGKELARLAEGTPLLEIGKPVGKIEQLPRGDDGRERRRVMVGLTLRGSEGMGWPVDVRGAVQKRVGGVWEIERWV</sequence>
<keyword evidence="1" id="KW-0347">Helicase</keyword>
<evidence type="ECO:0000313" key="2">
    <source>
        <dbReference type="Proteomes" id="UP001320706"/>
    </source>
</evidence>
<keyword evidence="1" id="KW-0067">ATP-binding</keyword>